<feature type="transmembrane region" description="Helical" evidence="1">
    <location>
        <begin position="578"/>
        <end position="598"/>
    </location>
</feature>
<sequence>MATAESSIQIMDGATPVLQRVSNSIKITAGLMRSLQMASSNALVLPGMQMWVSSLTGIRIQYDRVEESVYKVKNQQDQLTESASENTKKLEKLKNAWGKVVSGAKSMGINTSAMEIFNQANDKKAAGNVIQTRTGLQGPELKEAEKSSSNLYIDNLSPSLDSAAQSLSAVNQLTGQTGSGLEQITRAGLLMQDTFGYGLTDSIKSAGMLEQQFGISGAEAFDLIIQGTQAGLNKNGDLLETINQYSDRFKSLGLGGDEMFQAMINGAENGGISVASLGDAVSEFSKRAVSGGKDSSQGFSALGLDANKMTEAFRGGGETAKQAFTQTMNALNNMEDPVNRNLAGVQLFGEAWGNIGSDGVTALTDLSGSVELTKSHLEELNRTKYDDAASALSSLAKTINVGLAGPIGGVVDFVTKSIHDFTSGLQGDVENISGIFGVIGLVAGEIGNFIAESWSVLQPVILGIIAALVVYNAVLGVGWLTMIGSAAATAWNTVCSWAQVAATTAQTIATEGLNAALAACPLTWIIILIIMLIALFYAGVAAINQFAGTSYSATGIIVGVFFMALAAIGNILMAMAELVFGVVEFMLNPFIIMANFIANVFRDPIGAAVHLFADFADQVLGLIQKLAKALDLVFGTKMEATVSVWREGITDFTDKFAKEHGNGKYKKQFETMDLGEKFNLQHINYEDSFKTGDKIGSNMEAGVKDKFEDFKTFLNQHDPTEITDNRQNSNENIIRNTGDTAMSTAAMADSMEVVDEELKYMRDAAEQEIINRFTLAELKVDVNNNNTIKNITDFDELNRRLSDVTGEILASAAEGVG</sequence>
<evidence type="ECO:0000256" key="1">
    <source>
        <dbReference type="SAM" id="Phobius"/>
    </source>
</evidence>
<evidence type="ECO:0000259" key="2">
    <source>
        <dbReference type="Pfam" id="PF10145"/>
    </source>
</evidence>
<name>A0ABU4GP07_9CLOT</name>
<keyword evidence="4" id="KW-1185">Reference proteome</keyword>
<dbReference type="EMBL" id="JAWONS010000252">
    <property type="protein sequence ID" value="MDW2799367.1"/>
    <property type="molecule type" value="Genomic_DNA"/>
</dbReference>
<dbReference type="Pfam" id="PF10145">
    <property type="entry name" value="PhageMin_Tail"/>
    <property type="match status" value="1"/>
</dbReference>
<gene>
    <name evidence="3" type="ORF">RZO55_17470</name>
</gene>
<keyword evidence="1" id="KW-0812">Transmembrane</keyword>
<comment type="caution">
    <text evidence="3">The sequence shown here is derived from an EMBL/GenBank/DDBJ whole genome shotgun (WGS) entry which is preliminary data.</text>
</comment>
<feature type="transmembrane region" description="Helical" evidence="1">
    <location>
        <begin position="432"/>
        <end position="451"/>
    </location>
</feature>
<proteinExistence type="predicted"/>
<evidence type="ECO:0000313" key="4">
    <source>
        <dbReference type="Proteomes" id="UP001276854"/>
    </source>
</evidence>
<dbReference type="RefSeq" id="WP_318065563.1">
    <property type="nucleotide sequence ID" value="NZ_JAWONS010000252.1"/>
</dbReference>
<accession>A0ABU4GP07</accession>
<feature type="transmembrane region" description="Helical" evidence="1">
    <location>
        <begin position="460"/>
        <end position="482"/>
    </location>
</feature>
<keyword evidence="1" id="KW-1133">Transmembrane helix</keyword>
<feature type="domain" description="Phage tail tape measure protein" evidence="2">
    <location>
        <begin position="156"/>
        <end position="349"/>
    </location>
</feature>
<dbReference type="Proteomes" id="UP001276854">
    <property type="component" value="Unassembled WGS sequence"/>
</dbReference>
<keyword evidence="1" id="KW-0472">Membrane</keyword>
<protein>
    <submittedName>
        <fullName evidence="3">Phage tail tape measure protein</fullName>
    </submittedName>
</protein>
<feature type="transmembrane region" description="Helical" evidence="1">
    <location>
        <begin position="522"/>
        <end position="543"/>
    </location>
</feature>
<feature type="transmembrane region" description="Helical" evidence="1">
    <location>
        <begin position="550"/>
        <end position="572"/>
    </location>
</feature>
<organism evidence="3 4">
    <name type="scientific">Clostridium boliviensis</name>
    <dbReference type="NCBI Taxonomy" id="318465"/>
    <lineage>
        <taxon>Bacteria</taxon>
        <taxon>Bacillati</taxon>
        <taxon>Bacillota</taxon>
        <taxon>Clostridia</taxon>
        <taxon>Eubacteriales</taxon>
        <taxon>Clostridiaceae</taxon>
        <taxon>Clostridium</taxon>
    </lineage>
</organism>
<dbReference type="InterPro" id="IPR010090">
    <property type="entry name" value="Phage_tape_meas"/>
</dbReference>
<reference evidence="3 4" key="1">
    <citation type="submission" date="2023-10" db="EMBL/GenBank/DDBJ databases">
        <title>A novel Glycoside Hydrolase 43-Like Enzyme from Clostrdium boliviensis is an Endo-xylanase, and a Candidate for Xylooligosaccharides Production from Different Xylan Substrates.</title>
        <authorList>
            <person name="Alvarez M.T."/>
            <person name="Rocabado-Villegas L.R."/>
            <person name="Salas-Veizaga D.M."/>
            <person name="Linares-Pasten J.A."/>
            <person name="Gudmundsdottir E.E."/>
            <person name="Hreggvidsson G.O."/>
            <person name="Adlercreutz P."/>
            <person name="Nordberg Karlsson E."/>
        </authorList>
    </citation>
    <scope>NUCLEOTIDE SEQUENCE [LARGE SCALE GENOMIC DNA]</scope>
    <source>
        <strain evidence="3 4">E-1</strain>
    </source>
</reference>
<evidence type="ECO:0000313" key="3">
    <source>
        <dbReference type="EMBL" id="MDW2799367.1"/>
    </source>
</evidence>